<dbReference type="AlphaFoldDB" id="A0A934NHI4"/>
<evidence type="ECO:0000313" key="4">
    <source>
        <dbReference type="Proteomes" id="UP000620075"/>
    </source>
</evidence>
<reference evidence="3 4" key="1">
    <citation type="submission" date="2020-10" db="EMBL/GenBank/DDBJ databases">
        <title>Ca. Dormibacterota MAGs.</title>
        <authorList>
            <person name="Montgomery K."/>
        </authorList>
    </citation>
    <scope>NUCLEOTIDE SEQUENCE [LARGE SCALE GENOMIC DNA]</scope>
    <source>
        <strain evidence="3">SC8811_S16_3</strain>
    </source>
</reference>
<protein>
    <submittedName>
        <fullName evidence="3">PH domain-containing protein</fullName>
    </submittedName>
</protein>
<feature type="domain" description="YdbS-like PH" evidence="2">
    <location>
        <begin position="74"/>
        <end position="141"/>
    </location>
</feature>
<dbReference type="InterPro" id="IPR005182">
    <property type="entry name" value="YdbS-like_PH"/>
</dbReference>
<keyword evidence="1" id="KW-1133">Transmembrane helix</keyword>
<sequence length="163" mass="18100">MPRQLLEGEDLVLRLHRHWILLGRWLGLPLMLLALFCLALYVAGDRMPGDLKLFLLLLALAALGLWTIVAWLRWTAVSLTLTDQRVILESGVIGRASKVIALDRVQDVATRQSPWGRLFGYGTVQIDAMGASGTELVPYVPGPERLRDEVFVQSGASRRAGRT</sequence>
<dbReference type="PANTHER" id="PTHR37938:SF1">
    <property type="entry name" value="BLL0215 PROTEIN"/>
    <property type="match status" value="1"/>
</dbReference>
<evidence type="ECO:0000256" key="1">
    <source>
        <dbReference type="SAM" id="Phobius"/>
    </source>
</evidence>
<evidence type="ECO:0000313" key="3">
    <source>
        <dbReference type="EMBL" id="MBJ7603547.1"/>
    </source>
</evidence>
<gene>
    <name evidence="3" type="ORF">JF888_10220</name>
</gene>
<name>A0A934NHI4_9BACT</name>
<feature type="transmembrane region" description="Helical" evidence="1">
    <location>
        <begin position="53"/>
        <end position="74"/>
    </location>
</feature>
<keyword evidence="1" id="KW-0472">Membrane</keyword>
<comment type="caution">
    <text evidence="3">The sequence shown here is derived from an EMBL/GenBank/DDBJ whole genome shotgun (WGS) entry which is preliminary data.</text>
</comment>
<dbReference type="Pfam" id="PF03703">
    <property type="entry name" value="bPH_2"/>
    <property type="match status" value="1"/>
</dbReference>
<dbReference type="RefSeq" id="WP_338179753.1">
    <property type="nucleotide sequence ID" value="NZ_JAEKNQ010000038.1"/>
</dbReference>
<dbReference type="Proteomes" id="UP000620075">
    <property type="component" value="Unassembled WGS sequence"/>
</dbReference>
<feature type="transmembrane region" description="Helical" evidence="1">
    <location>
        <begin position="20"/>
        <end position="41"/>
    </location>
</feature>
<evidence type="ECO:0000259" key="2">
    <source>
        <dbReference type="Pfam" id="PF03703"/>
    </source>
</evidence>
<dbReference type="PANTHER" id="PTHR37938">
    <property type="entry name" value="BLL0215 PROTEIN"/>
    <property type="match status" value="1"/>
</dbReference>
<proteinExistence type="predicted"/>
<dbReference type="EMBL" id="JAEKNQ010000038">
    <property type="protein sequence ID" value="MBJ7603547.1"/>
    <property type="molecule type" value="Genomic_DNA"/>
</dbReference>
<keyword evidence="1" id="KW-0812">Transmembrane</keyword>
<organism evidence="3 4">
    <name type="scientific">Candidatus Dormiibacter inghamiae</name>
    <dbReference type="NCBI Taxonomy" id="3127013"/>
    <lineage>
        <taxon>Bacteria</taxon>
        <taxon>Bacillati</taxon>
        <taxon>Candidatus Dormiibacterota</taxon>
        <taxon>Candidatus Dormibacteria</taxon>
        <taxon>Candidatus Dormibacterales</taxon>
        <taxon>Candidatus Dormibacteraceae</taxon>
        <taxon>Candidatus Dormiibacter</taxon>
    </lineage>
</organism>
<accession>A0A934NHI4</accession>